<name>A0A8J2YJQ9_9RHOB</name>
<dbReference type="Proteomes" id="UP000602745">
    <property type="component" value="Unassembled WGS sequence"/>
</dbReference>
<dbReference type="EMBL" id="BMCP01000002">
    <property type="protein sequence ID" value="GGE47988.1"/>
    <property type="molecule type" value="Genomic_DNA"/>
</dbReference>
<dbReference type="AlphaFoldDB" id="A0A8J2YJQ9"/>
<sequence>MDKAELQRLENYLRRLFSNPSMRVVARPRKKDSAEVYIGEEFIGVLFLDDEDGDRSFNFQMAILAEDLAG</sequence>
<dbReference type="InterPro" id="IPR021473">
    <property type="entry name" value="DUF3126"/>
</dbReference>
<gene>
    <name evidence="1" type="ORF">GCM10007276_26550</name>
</gene>
<dbReference type="RefSeq" id="WP_188410193.1">
    <property type="nucleotide sequence ID" value="NZ_BMCP01000002.1"/>
</dbReference>
<organism evidence="1 2">
    <name type="scientific">Agaricicola taiwanensis</name>
    <dbReference type="NCBI Taxonomy" id="591372"/>
    <lineage>
        <taxon>Bacteria</taxon>
        <taxon>Pseudomonadati</taxon>
        <taxon>Pseudomonadota</taxon>
        <taxon>Alphaproteobacteria</taxon>
        <taxon>Rhodobacterales</taxon>
        <taxon>Paracoccaceae</taxon>
        <taxon>Agaricicola</taxon>
    </lineage>
</organism>
<proteinExistence type="predicted"/>
<evidence type="ECO:0000313" key="2">
    <source>
        <dbReference type="Proteomes" id="UP000602745"/>
    </source>
</evidence>
<reference evidence="1" key="1">
    <citation type="journal article" date="2014" name="Int. J. Syst. Evol. Microbiol.">
        <title>Complete genome sequence of Corynebacterium casei LMG S-19264T (=DSM 44701T), isolated from a smear-ripened cheese.</title>
        <authorList>
            <consortium name="US DOE Joint Genome Institute (JGI-PGF)"/>
            <person name="Walter F."/>
            <person name="Albersmeier A."/>
            <person name="Kalinowski J."/>
            <person name="Ruckert C."/>
        </authorList>
    </citation>
    <scope>NUCLEOTIDE SEQUENCE</scope>
    <source>
        <strain evidence="1">CCM 7684</strain>
    </source>
</reference>
<evidence type="ECO:0008006" key="3">
    <source>
        <dbReference type="Google" id="ProtNLM"/>
    </source>
</evidence>
<accession>A0A8J2YJQ9</accession>
<evidence type="ECO:0000313" key="1">
    <source>
        <dbReference type="EMBL" id="GGE47988.1"/>
    </source>
</evidence>
<reference evidence="1" key="2">
    <citation type="submission" date="2020-09" db="EMBL/GenBank/DDBJ databases">
        <authorList>
            <person name="Sun Q."/>
            <person name="Sedlacek I."/>
        </authorList>
    </citation>
    <scope>NUCLEOTIDE SEQUENCE</scope>
    <source>
        <strain evidence="1">CCM 7684</strain>
    </source>
</reference>
<comment type="caution">
    <text evidence="1">The sequence shown here is derived from an EMBL/GenBank/DDBJ whole genome shotgun (WGS) entry which is preliminary data.</text>
</comment>
<keyword evidence="2" id="KW-1185">Reference proteome</keyword>
<protein>
    <recommendedName>
        <fullName evidence="3">DUF3126 family protein</fullName>
    </recommendedName>
</protein>
<dbReference type="Pfam" id="PF11324">
    <property type="entry name" value="DUF3126"/>
    <property type="match status" value="1"/>
</dbReference>